<feature type="compositionally biased region" description="Low complexity" evidence="1">
    <location>
        <begin position="368"/>
        <end position="389"/>
    </location>
</feature>
<organism evidence="2 3">
    <name type="scientific">Paramarasmius palmivorus</name>
    <dbReference type="NCBI Taxonomy" id="297713"/>
    <lineage>
        <taxon>Eukaryota</taxon>
        <taxon>Fungi</taxon>
        <taxon>Dikarya</taxon>
        <taxon>Basidiomycota</taxon>
        <taxon>Agaricomycotina</taxon>
        <taxon>Agaricomycetes</taxon>
        <taxon>Agaricomycetidae</taxon>
        <taxon>Agaricales</taxon>
        <taxon>Marasmiineae</taxon>
        <taxon>Marasmiaceae</taxon>
        <taxon>Paramarasmius</taxon>
    </lineage>
</organism>
<comment type="caution">
    <text evidence="2">The sequence shown here is derived from an EMBL/GenBank/DDBJ whole genome shotgun (WGS) entry which is preliminary data.</text>
</comment>
<evidence type="ECO:0000313" key="3">
    <source>
        <dbReference type="Proteomes" id="UP001383192"/>
    </source>
</evidence>
<feature type="region of interest" description="Disordered" evidence="1">
    <location>
        <begin position="1"/>
        <end position="79"/>
    </location>
</feature>
<feature type="compositionally biased region" description="Basic residues" evidence="1">
    <location>
        <begin position="296"/>
        <end position="306"/>
    </location>
</feature>
<feature type="region of interest" description="Disordered" evidence="1">
    <location>
        <begin position="281"/>
        <end position="427"/>
    </location>
</feature>
<feature type="compositionally biased region" description="Low complexity" evidence="1">
    <location>
        <begin position="333"/>
        <end position="344"/>
    </location>
</feature>
<feature type="region of interest" description="Disordered" evidence="1">
    <location>
        <begin position="682"/>
        <end position="716"/>
    </location>
</feature>
<dbReference type="Proteomes" id="UP001383192">
    <property type="component" value="Unassembled WGS sequence"/>
</dbReference>
<feature type="region of interest" description="Disordered" evidence="1">
    <location>
        <begin position="442"/>
        <end position="468"/>
    </location>
</feature>
<dbReference type="EMBL" id="JAYKXP010000048">
    <property type="protein sequence ID" value="KAK7037325.1"/>
    <property type="molecule type" value="Genomic_DNA"/>
</dbReference>
<protein>
    <submittedName>
        <fullName evidence="2">Uncharacterized protein</fullName>
    </submittedName>
</protein>
<feature type="region of interest" description="Disordered" evidence="1">
    <location>
        <begin position="134"/>
        <end position="174"/>
    </location>
</feature>
<accession>A0AAW0CEM4</accession>
<dbReference type="AlphaFoldDB" id="A0AAW0CEM4"/>
<sequence length="822" mass="87539">MAPAKKATRSTVKGSAKPSRDEAPNNNAGDGAVVDQGLPESSAPVPRVRSGKTSGSNVEQAPVRGARSSQTKNGKSSGVAKVIVLDDDEESDGFSVSVSRRALKGVPEVGKVKQFGSVDSDELVLASEVHLVARKSRPRSSSLSSLSSAGSEDEGVTGVPSVGPTSEARAASAQVPDTVLVPSVVISSTAEKRRRAAGDDGCGIFGSGRIPTYSVGRRSLSPSKVRVKDLTLSPQKAAKAVSGGVVDLRAGTRRSAAAAKEECGDGDGKSSVLLARLDALSDKLNGEPAGEDGSRTTRRPMARARRGRDNQAKLVSGRSNKAVPDEEVPDSDSSMVSPTVSRVPTPSPKSRGKRRAVELPEADDSDDSLPSPASVLASKTKAPAAAPKSVQEANQAYLGGVSSGHKKGPAKRKEVVPPGSPKWDIEDMDVDDNQDVIGSVHEEKGATQSHPRIGSRKGHKGSAERGEVRAATESRAIAQVSAPEVFSTAISLPEDDDDSDFEAEVEPAREPLLDPERIHPNLLRLYGSLPWIDGLKRAKFIGYSNTEGIFDDFTPVSYARLLDAVEPRVMSKLTRSIGFVQYKDFKSPVRVPLAGFTRNWECVRVPRKEGTRSAAFVLTGVSTASYVAAGREVGQSYVKQLHVRPLENDWLVLQCNIGTFLNDTEMHAPGRNNALVFQTKRQGWVPRSTDRGQDPLGSTPYASPAKPGSSKAQDVDMERLEGDDADVVAVNVLDKGAPPYRTFDEGIPLYDGRTRPGVKGFRFGPDDWESYTSLPVYPQAEVEDQSLVTVVFTLAAFRIGNASCHTVHFNALFAIVLGKVKL</sequence>
<keyword evidence="3" id="KW-1185">Reference proteome</keyword>
<feature type="compositionally biased region" description="Polar residues" evidence="1">
    <location>
        <begin position="67"/>
        <end position="76"/>
    </location>
</feature>
<proteinExistence type="predicted"/>
<name>A0AAW0CEM4_9AGAR</name>
<gene>
    <name evidence="2" type="ORF">VNI00_011316</name>
</gene>
<reference evidence="2 3" key="1">
    <citation type="submission" date="2024-01" db="EMBL/GenBank/DDBJ databases">
        <title>A draft genome for a cacao thread blight-causing isolate of Paramarasmius palmivorus.</title>
        <authorList>
            <person name="Baruah I.K."/>
            <person name="Bukari Y."/>
            <person name="Amoako-Attah I."/>
            <person name="Meinhardt L.W."/>
            <person name="Bailey B.A."/>
            <person name="Cohen S.P."/>
        </authorList>
    </citation>
    <scope>NUCLEOTIDE SEQUENCE [LARGE SCALE GENOMIC DNA]</scope>
    <source>
        <strain evidence="2 3">GH-12</strain>
    </source>
</reference>
<evidence type="ECO:0000256" key="1">
    <source>
        <dbReference type="SAM" id="MobiDB-lite"/>
    </source>
</evidence>
<evidence type="ECO:0000313" key="2">
    <source>
        <dbReference type="EMBL" id="KAK7037325.1"/>
    </source>
</evidence>